<keyword evidence="2" id="KW-1185">Reference proteome</keyword>
<accession>A0ACC2I1U1</accession>
<dbReference type="Proteomes" id="UP001153331">
    <property type="component" value="Unassembled WGS sequence"/>
</dbReference>
<evidence type="ECO:0000313" key="1">
    <source>
        <dbReference type="EMBL" id="KAJ8108928.1"/>
    </source>
</evidence>
<organism evidence="1 2">
    <name type="scientific">Boeremia exigua</name>
    <dbReference type="NCBI Taxonomy" id="749465"/>
    <lineage>
        <taxon>Eukaryota</taxon>
        <taxon>Fungi</taxon>
        <taxon>Dikarya</taxon>
        <taxon>Ascomycota</taxon>
        <taxon>Pezizomycotina</taxon>
        <taxon>Dothideomycetes</taxon>
        <taxon>Pleosporomycetidae</taxon>
        <taxon>Pleosporales</taxon>
        <taxon>Pleosporineae</taxon>
        <taxon>Didymellaceae</taxon>
        <taxon>Boeremia</taxon>
    </lineage>
</organism>
<name>A0ACC2I1U1_9PLEO</name>
<sequence length="144" mass="16671">MQWPIDFNEEEKETARQFVKKHLNFHPQDAGALEPDEEEKVIKNLIDEAPIEAIQTGKIMGVLCREGCREFNKIKDKSPDRKAGRHRSLVKERATNNPESEYEAAEAKMSLARQTRDKRKRFVVEEDDDDVVDSGLEEQLHEGH</sequence>
<comment type="caution">
    <text evidence="1">The sequence shown here is derived from an EMBL/GenBank/DDBJ whole genome shotgun (WGS) entry which is preliminary data.</text>
</comment>
<reference evidence="1" key="1">
    <citation type="submission" date="2022-11" db="EMBL/GenBank/DDBJ databases">
        <title>Genome Sequence of Boeremia exigua.</title>
        <authorList>
            <person name="Buettner E."/>
        </authorList>
    </citation>
    <scope>NUCLEOTIDE SEQUENCE</scope>
    <source>
        <strain evidence="1">CU02</strain>
    </source>
</reference>
<dbReference type="EMBL" id="JAPHNI010000678">
    <property type="protein sequence ID" value="KAJ8108928.1"/>
    <property type="molecule type" value="Genomic_DNA"/>
</dbReference>
<protein>
    <submittedName>
        <fullName evidence="1">Uncharacterized protein</fullName>
    </submittedName>
</protein>
<proteinExistence type="predicted"/>
<gene>
    <name evidence="1" type="ORF">OPT61_g7829</name>
</gene>
<evidence type="ECO:0000313" key="2">
    <source>
        <dbReference type="Proteomes" id="UP001153331"/>
    </source>
</evidence>